<feature type="transmembrane region" description="Helical" evidence="6">
    <location>
        <begin position="473"/>
        <end position="491"/>
    </location>
</feature>
<gene>
    <name evidence="8" type="ORF">ACHAWU_005812</name>
</gene>
<dbReference type="Gene3D" id="1.20.1250.20">
    <property type="entry name" value="MFS general substrate transporter like domains"/>
    <property type="match status" value="2"/>
</dbReference>
<dbReference type="Proteomes" id="UP001530293">
    <property type="component" value="Unassembled WGS sequence"/>
</dbReference>
<feature type="transmembrane region" description="Helical" evidence="6">
    <location>
        <begin position="89"/>
        <end position="107"/>
    </location>
</feature>
<dbReference type="InterPro" id="IPR036259">
    <property type="entry name" value="MFS_trans_sf"/>
</dbReference>
<name>A0ABD3MFA7_9STRA</name>
<feature type="transmembrane region" description="Helical" evidence="6">
    <location>
        <begin position="288"/>
        <end position="313"/>
    </location>
</feature>
<keyword evidence="3 6" id="KW-0812">Transmembrane</keyword>
<evidence type="ECO:0000313" key="9">
    <source>
        <dbReference type="Proteomes" id="UP001530293"/>
    </source>
</evidence>
<feature type="transmembrane region" description="Helical" evidence="6">
    <location>
        <begin position="360"/>
        <end position="385"/>
    </location>
</feature>
<evidence type="ECO:0000256" key="4">
    <source>
        <dbReference type="ARBA" id="ARBA00022989"/>
    </source>
</evidence>
<keyword evidence="5 6" id="KW-0472">Membrane</keyword>
<feature type="transmembrane region" description="Helical" evidence="6">
    <location>
        <begin position="113"/>
        <end position="132"/>
    </location>
</feature>
<feature type="transmembrane region" description="Helical" evidence="6">
    <location>
        <begin position="190"/>
        <end position="208"/>
    </location>
</feature>
<feature type="transmembrane region" description="Helical" evidence="6">
    <location>
        <begin position="441"/>
        <end position="461"/>
    </location>
</feature>
<dbReference type="GO" id="GO:0016020">
    <property type="term" value="C:membrane"/>
    <property type="evidence" value="ECO:0007669"/>
    <property type="project" value="UniProtKB-SubCell"/>
</dbReference>
<feature type="transmembrane region" description="Helical" evidence="6">
    <location>
        <begin position="19"/>
        <end position="39"/>
    </location>
</feature>
<accession>A0ABD3MFA7</accession>
<comment type="subcellular location">
    <subcellularLocation>
        <location evidence="1">Membrane</location>
        <topology evidence="1">Multi-pass membrane protein</topology>
    </subcellularLocation>
</comment>
<feature type="transmembrane region" description="Helical" evidence="6">
    <location>
        <begin position="405"/>
        <end position="429"/>
    </location>
</feature>
<dbReference type="PROSITE" id="PS50850">
    <property type="entry name" value="MFS"/>
    <property type="match status" value="1"/>
</dbReference>
<comment type="caution">
    <text evidence="8">The sequence shown here is derived from an EMBL/GenBank/DDBJ whole genome shotgun (WGS) entry which is preliminary data.</text>
</comment>
<keyword evidence="2" id="KW-0813">Transport</keyword>
<reference evidence="8 9" key="1">
    <citation type="submission" date="2024-10" db="EMBL/GenBank/DDBJ databases">
        <title>Updated reference genomes for cyclostephanoid diatoms.</title>
        <authorList>
            <person name="Roberts W.R."/>
            <person name="Alverson A.J."/>
        </authorList>
    </citation>
    <scope>NUCLEOTIDE SEQUENCE [LARGE SCALE GENOMIC DNA]</scope>
    <source>
        <strain evidence="8 9">AJA232-27</strain>
    </source>
</reference>
<dbReference type="PANTHER" id="PTHR48020:SF12">
    <property type="entry name" value="PROTON MYO-INOSITOL COTRANSPORTER"/>
    <property type="match status" value="1"/>
</dbReference>
<sequence>MATTVHPQQPSIMMIPRPLMLAMVYSSLSGLLSGYQMGIAGGTLKSLQSSSLDITSSQAGHITSIYFIGLMVAGPFGGYATDKFGRRTCILYMDGLLIVGSLLLAVAPNYNTILAGRFIVGCATAVTLVAAVSYLTELTSVNHNHAQHHRGALVLSVQASIALGFLASYLASYALSTTAKDDNEERVGQWRLLFGAGTGLLAGVQWMGMRRMPESPQWLAMKGYYDRAHVAVSRFTATNPISHVGSSSALHEHASMRDAAIETQVGYGEVIRANAAATPTISQYWKQAVIIAVLAIAEQFGGHINVINFAPVIFAEVFYDEEEQAASENGDEFALVILGMLKLLITLFVLFSVDKFGRLFFLKAGATIVTVSLLFVAISLSVSWEETVVTQSGEIEYLHSTMQDVLVLIGCTGVVTGFALSYGPVWLIASELSPSSIRGRMLGFFTVLTHGCAALVTYTFISDQEEYGNARPFWIYFVFSLAGLAFFFVAVPETVGVDGCECEDVESLLDESPFWSWSKNSLISRCFGQCRDGFKMKTPAQEVTRIDLGFDDVVDTNGRPSFT</sequence>
<dbReference type="InterPro" id="IPR005828">
    <property type="entry name" value="MFS_sugar_transport-like"/>
</dbReference>
<evidence type="ECO:0000256" key="5">
    <source>
        <dbReference type="ARBA" id="ARBA00023136"/>
    </source>
</evidence>
<evidence type="ECO:0000256" key="3">
    <source>
        <dbReference type="ARBA" id="ARBA00022692"/>
    </source>
</evidence>
<dbReference type="AlphaFoldDB" id="A0ABD3MFA7"/>
<feature type="transmembrane region" description="Helical" evidence="6">
    <location>
        <begin position="333"/>
        <end position="353"/>
    </location>
</feature>
<evidence type="ECO:0000256" key="2">
    <source>
        <dbReference type="ARBA" id="ARBA00022448"/>
    </source>
</evidence>
<feature type="domain" description="Major facilitator superfamily (MFS) profile" evidence="7">
    <location>
        <begin position="22"/>
        <end position="495"/>
    </location>
</feature>
<dbReference type="InterPro" id="IPR020846">
    <property type="entry name" value="MFS_dom"/>
</dbReference>
<protein>
    <recommendedName>
        <fullName evidence="7">Major facilitator superfamily (MFS) profile domain-containing protein</fullName>
    </recommendedName>
</protein>
<feature type="transmembrane region" description="Helical" evidence="6">
    <location>
        <begin position="152"/>
        <end position="170"/>
    </location>
</feature>
<proteinExistence type="predicted"/>
<evidence type="ECO:0000256" key="1">
    <source>
        <dbReference type="ARBA" id="ARBA00004141"/>
    </source>
</evidence>
<evidence type="ECO:0000256" key="6">
    <source>
        <dbReference type="SAM" id="Phobius"/>
    </source>
</evidence>
<dbReference type="SUPFAM" id="SSF103473">
    <property type="entry name" value="MFS general substrate transporter"/>
    <property type="match status" value="1"/>
</dbReference>
<feature type="transmembrane region" description="Helical" evidence="6">
    <location>
        <begin position="59"/>
        <end position="77"/>
    </location>
</feature>
<dbReference type="EMBL" id="JALLBG020000132">
    <property type="protein sequence ID" value="KAL3762609.1"/>
    <property type="molecule type" value="Genomic_DNA"/>
</dbReference>
<evidence type="ECO:0000259" key="7">
    <source>
        <dbReference type="PROSITE" id="PS50850"/>
    </source>
</evidence>
<dbReference type="PANTHER" id="PTHR48020">
    <property type="entry name" value="PROTON MYO-INOSITOL COTRANSPORTER"/>
    <property type="match status" value="1"/>
</dbReference>
<evidence type="ECO:0000313" key="8">
    <source>
        <dbReference type="EMBL" id="KAL3762609.1"/>
    </source>
</evidence>
<dbReference type="Pfam" id="PF00083">
    <property type="entry name" value="Sugar_tr"/>
    <property type="match status" value="1"/>
</dbReference>
<keyword evidence="9" id="KW-1185">Reference proteome</keyword>
<dbReference type="InterPro" id="IPR050814">
    <property type="entry name" value="Myo-inositol_Transporter"/>
</dbReference>
<organism evidence="8 9">
    <name type="scientific">Discostella pseudostelligera</name>
    <dbReference type="NCBI Taxonomy" id="259834"/>
    <lineage>
        <taxon>Eukaryota</taxon>
        <taxon>Sar</taxon>
        <taxon>Stramenopiles</taxon>
        <taxon>Ochrophyta</taxon>
        <taxon>Bacillariophyta</taxon>
        <taxon>Coscinodiscophyceae</taxon>
        <taxon>Thalassiosirophycidae</taxon>
        <taxon>Stephanodiscales</taxon>
        <taxon>Stephanodiscaceae</taxon>
        <taxon>Discostella</taxon>
    </lineage>
</organism>
<keyword evidence="4 6" id="KW-1133">Transmembrane helix</keyword>